<dbReference type="EMBL" id="OCTY01000002">
    <property type="protein sequence ID" value="SOJ56039.1"/>
    <property type="molecule type" value="Genomic_DNA"/>
</dbReference>
<gene>
    <name evidence="2" type="ORF">MSIMFB_03516</name>
</gene>
<organism evidence="2 3">
    <name type="scientific">Mycobacterium simulans</name>
    <dbReference type="NCBI Taxonomy" id="627089"/>
    <lineage>
        <taxon>Bacteria</taxon>
        <taxon>Bacillati</taxon>
        <taxon>Actinomycetota</taxon>
        <taxon>Actinomycetes</taxon>
        <taxon>Mycobacteriales</taxon>
        <taxon>Mycobacteriaceae</taxon>
        <taxon>Mycobacterium</taxon>
    </lineage>
</organism>
<feature type="chain" id="PRO_5038713736" evidence="1">
    <location>
        <begin position="26"/>
        <end position="95"/>
    </location>
</feature>
<accession>A0A7Z7IP51</accession>
<dbReference type="Proteomes" id="UP000554965">
    <property type="component" value="Unassembled WGS sequence"/>
</dbReference>
<dbReference type="AlphaFoldDB" id="A0A7Z7IP51"/>
<comment type="caution">
    <text evidence="2">The sequence shown here is derived from an EMBL/GenBank/DDBJ whole genome shotgun (WGS) entry which is preliminary data.</text>
</comment>
<evidence type="ECO:0000313" key="2">
    <source>
        <dbReference type="EMBL" id="SOJ56039.1"/>
    </source>
</evidence>
<keyword evidence="3" id="KW-1185">Reference proteome</keyword>
<protein>
    <submittedName>
        <fullName evidence="2">Uncharacterized protein</fullName>
    </submittedName>
</protein>
<proteinExistence type="predicted"/>
<name>A0A7Z7IP51_9MYCO</name>
<reference evidence="2 3" key="1">
    <citation type="submission" date="2017-10" db="EMBL/GenBank/DDBJ databases">
        <authorList>
            <consortium name="Urmite Genomes"/>
        </authorList>
    </citation>
    <scope>NUCLEOTIDE SEQUENCE [LARGE SCALE GENOMIC DNA]</scope>
    <source>
        <strain evidence="2 3">FB-527</strain>
    </source>
</reference>
<keyword evidence="1" id="KW-0732">Signal</keyword>
<feature type="signal peptide" evidence="1">
    <location>
        <begin position="1"/>
        <end position="25"/>
    </location>
</feature>
<evidence type="ECO:0000256" key="1">
    <source>
        <dbReference type="SAM" id="SignalP"/>
    </source>
</evidence>
<evidence type="ECO:0000313" key="3">
    <source>
        <dbReference type="Proteomes" id="UP000554965"/>
    </source>
</evidence>
<sequence length="95" mass="9639">MRSVRRLAAAVAVMFVSINQRVQTAAATASVVHTSAGIRAAIRAAGCAAATAIADVGTPAPDVGQRLSALGRVDRRNLGAGLTGTFGRAPTRRRG</sequence>